<dbReference type="PRINTS" id="PR00981">
    <property type="entry name" value="TRNASYNTHSER"/>
</dbReference>
<feature type="binding site" evidence="12">
    <location>
        <begin position="218"/>
        <end position="220"/>
    </location>
    <ligand>
        <name>L-serine</name>
        <dbReference type="ChEBI" id="CHEBI:33384"/>
    </ligand>
</feature>
<evidence type="ECO:0000313" key="17">
    <source>
        <dbReference type="Proteomes" id="UP000178092"/>
    </source>
</evidence>
<protein>
    <recommendedName>
        <fullName evidence="12">Serine--tRNA ligase</fullName>
        <ecNumber evidence="12">6.1.1.11</ecNumber>
    </recommendedName>
    <alternativeName>
        <fullName evidence="12">Seryl-tRNA synthetase</fullName>
        <shortName evidence="12">SerRS</shortName>
    </alternativeName>
    <alternativeName>
        <fullName evidence="12">Seryl-tRNA(Ser/Sec) synthetase</fullName>
    </alternativeName>
</protein>
<dbReference type="GO" id="GO:0006434">
    <property type="term" value="P:seryl-tRNA aminoacylation"/>
    <property type="evidence" value="ECO:0007669"/>
    <property type="project" value="UniProtKB-UniRule"/>
</dbReference>
<dbReference type="InterPro" id="IPR042103">
    <property type="entry name" value="SerRS_1_N_sf"/>
</dbReference>
<dbReference type="InterPro" id="IPR002314">
    <property type="entry name" value="aa-tRNA-synt_IIb"/>
</dbReference>
<name>A0A1G2R5S1_9BACT</name>
<comment type="similarity">
    <text evidence="3 12">Belongs to the class-II aminoacyl-tRNA synthetase family. Type-1 seryl-tRNA synthetase subfamily.</text>
</comment>
<dbReference type="Gene3D" id="1.10.287.40">
    <property type="entry name" value="Serine-tRNA synthetase, tRNA binding domain"/>
    <property type="match status" value="1"/>
</dbReference>
<dbReference type="Gene3D" id="3.30.930.10">
    <property type="entry name" value="Bira Bifunctional Protein, Domain 2"/>
    <property type="match status" value="1"/>
</dbReference>
<dbReference type="InterPro" id="IPR015866">
    <property type="entry name" value="Ser-tRNA-synth_1_N"/>
</dbReference>
<dbReference type="InterPro" id="IPR033729">
    <property type="entry name" value="SerRS_core"/>
</dbReference>
<dbReference type="PIRSF" id="PIRSF001529">
    <property type="entry name" value="Ser-tRNA-synth_IIa"/>
    <property type="match status" value="1"/>
</dbReference>
<evidence type="ECO:0000259" key="15">
    <source>
        <dbReference type="PROSITE" id="PS50862"/>
    </source>
</evidence>
<evidence type="ECO:0000256" key="5">
    <source>
        <dbReference type="ARBA" id="ARBA00022598"/>
    </source>
</evidence>
<evidence type="ECO:0000256" key="4">
    <source>
        <dbReference type="ARBA" id="ARBA00022490"/>
    </source>
</evidence>
<evidence type="ECO:0000256" key="3">
    <source>
        <dbReference type="ARBA" id="ARBA00010728"/>
    </source>
</evidence>
<dbReference type="SUPFAM" id="SSF46589">
    <property type="entry name" value="tRNA-binding arm"/>
    <property type="match status" value="1"/>
</dbReference>
<feature type="binding site" evidence="13">
    <location>
        <position position="218"/>
    </location>
    <ligand>
        <name>L-serine</name>
        <dbReference type="ChEBI" id="CHEBI:33384"/>
    </ligand>
</feature>
<feature type="binding site" evidence="13">
    <location>
        <position position="377"/>
    </location>
    <ligand>
        <name>L-serine</name>
        <dbReference type="ChEBI" id="CHEBI:33384"/>
    </ligand>
</feature>
<dbReference type="InterPro" id="IPR002317">
    <property type="entry name" value="Ser-tRNA-ligase_type_1"/>
</dbReference>
<evidence type="ECO:0000256" key="13">
    <source>
        <dbReference type="PIRSR" id="PIRSR001529-1"/>
    </source>
</evidence>
<dbReference type="EC" id="6.1.1.11" evidence="12"/>
<dbReference type="HAMAP" id="MF_00176">
    <property type="entry name" value="Ser_tRNA_synth_type1"/>
    <property type="match status" value="1"/>
</dbReference>
<gene>
    <name evidence="12" type="primary">serS</name>
    <name evidence="16" type="ORF">A3C04_00390</name>
</gene>
<dbReference type="NCBIfam" id="TIGR00414">
    <property type="entry name" value="serS"/>
    <property type="match status" value="1"/>
</dbReference>
<feature type="site" description="Important for serine binding" evidence="13">
    <location>
        <position position="379"/>
    </location>
</feature>
<dbReference type="GO" id="GO:0004828">
    <property type="term" value="F:serine-tRNA ligase activity"/>
    <property type="evidence" value="ECO:0007669"/>
    <property type="project" value="UniProtKB-UniRule"/>
</dbReference>
<feature type="binding site" evidence="12">
    <location>
        <position position="379"/>
    </location>
    <ligand>
        <name>L-serine</name>
        <dbReference type="ChEBI" id="CHEBI:33384"/>
    </ligand>
</feature>
<reference evidence="16 17" key="1">
    <citation type="journal article" date="2016" name="Nat. Commun.">
        <title>Thousands of microbial genomes shed light on interconnected biogeochemical processes in an aquifer system.</title>
        <authorList>
            <person name="Anantharaman K."/>
            <person name="Brown C.T."/>
            <person name="Hug L.A."/>
            <person name="Sharon I."/>
            <person name="Castelle C.J."/>
            <person name="Probst A.J."/>
            <person name="Thomas B.C."/>
            <person name="Singh A."/>
            <person name="Wilkins M.J."/>
            <person name="Karaoz U."/>
            <person name="Brodie E.L."/>
            <person name="Williams K.H."/>
            <person name="Hubbard S.S."/>
            <person name="Banfield J.F."/>
        </authorList>
    </citation>
    <scope>NUCLEOTIDE SEQUENCE [LARGE SCALE GENOMIC DNA]</scope>
</reference>
<comment type="catalytic activity">
    <reaction evidence="11 12">
        <text>tRNA(Ser) + L-serine + ATP = L-seryl-tRNA(Ser) + AMP + diphosphate + H(+)</text>
        <dbReference type="Rhea" id="RHEA:12292"/>
        <dbReference type="Rhea" id="RHEA-COMP:9669"/>
        <dbReference type="Rhea" id="RHEA-COMP:9703"/>
        <dbReference type="ChEBI" id="CHEBI:15378"/>
        <dbReference type="ChEBI" id="CHEBI:30616"/>
        <dbReference type="ChEBI" id="CHEBI:33019"/>
        <dbReference type="ChEBI" id="CHEBI:33384"/>
        <dbReference type="ChEBI" id="CHEBI:78442"/>
        <dbReference type="ChEBI" id="CHEBI:78533"/>
        <dbReference type="ChEBI" id="CHEBI:456215"/>
        <dbReference type="EC" id="6.1.1.11"/>
    </reaction>
</comment>
<evidence type="ECO:0000256" key="1">
    <source>
        <dbReference type="ARBA" id="ARBA00004496"/>
    </source>
</evidence>
<evidence type="ECO:0000256" key="9">
    <source>
        <dbReference type="ARBA" id="ARBA00023146"/>
    </source>
</evidence>
<dbReference type="GO" id="GO:0005737">
    <property type="term" value="C:cytoplasm"/>
    <property type="evidence" value="ECO:0007669"/>
    <property type="project" value="UniProtKB-SubCell"/>
</dbReference>
<dbReference type="PROSITE" id="PS50862">
    <property type="entry name" value="AA_TRNA_LIGASE_II"/>
    <property type="match status" value="1"/>
</dbReference>
<comment type="function">
    <text evidence="12">Catalyzes the attachment of serine to tRNA(Ser). Is also able to aminoacylate tRNA(Sec) with serine, to form the misacylated tRNA L-seryl-tRNA(Sec), which will be further converted into selenocysteinyl-tRNA(Sec).</text>
</comment>
<dbReference type="PANTHER" id="PTHR43697">
    <property type="entry name" value="SERYL-TRNA SYNTHETASE"/>
    <property type="match status" value="1"/>
</dbReference>
<dbReference type="GO" id="GO:0005524">
    <property type="term" value="F:ATP binding"/>
    <property type="evidence" value="ECO:0007669"/>
    <property type="project" value="UniProtKB-UniRule"/>
</dbReference>
<keyword evidence="4 12" id="KW-0963">Cytoplasm</keyword>
<comment type="pathway">
    <text evidence="2 12">Aminoacyl-tRNA biosynthesis; selenocysteinyl-tRNA(Sec) biosynthesis; L-seryl-tRNA(Sec) from L-serine and tRNA(Sec): step 1/1.</text>
</comment>
<comment type="catalytic activity">
    <reaction evidence="10 12">
        <text>tRNA(Sec) + L-serine + ATP = L-seryl-tRNA(Sec) + AMP + diphosphate + H(+)</text>
        <dbReference type="Rhea" id="RHEA:42580"/>
        <dbReference type="Rhea" id="RHEA-COMP:9742"/>
        <dbReference type="Rhea" id="RHEA-COMP:10128"/>
        <dbReference type="ChEBI" id="CHEBI:15378"/>
        <dbReference type="ChEBI" id="CHEBI:30616"/>
        <dbReference type="ChEBI" id="CHEBI:33019"/>
        <dbReference type="ChEBI" id="CHEBI:33384"/>
        <dbReference type="ChEBI" id="CHEBI:78442"/>
        <dbReference type="ChEBI" id="CHEBI:78533"/>
        <dbReference type="ChEBI" id="CHEBI:456215"/>
        <dbReference type="EC" id="6.1.1.11"/>
    </reaction>
</comment>
<proteinExistence type="inferred from homology"/>
<feature type="binding site" evidence="12 14">
    <location>
        <begin position="249"/>
        <end position="251"/>
    </location>
    <ligand>
        <name>ATP</name>
        <dbReference type="ChEBI" id="CHEBI:30616"/>
    </ligand>
</feature>
<feature type="binding site" evidence="14">
    <location>
        <begin position="265"/>
        <end position="268"/>
    </location>
    <ligand>
        <name>ATP</name>
        <dbReference type="ChEBI" id="CHEBI:30616"/>
    </ligand>
</feature>
<evidence type="ECO:0000256" key="2">
    <source>
        <dbReference type="ARBA" id="ARBA00005045"/>
    </source>
</evidence>
<dbReference type="EMBL" id="MHTV01000005">
    <property type="protein sequence ID" value="OHA67739.1"/>
    <property type="molecule type" value="Genomic_DNA"/>
</dbReference>
<comment type="domain">
    <text evidence="12">Consists of two distinct domains, a catalytic core and a N-terminal extension that is involved in tRNA binding.</text>
</comment>
<comment type="caution">
    <text evidence="16">The sequence shown here is derived from an EMBL/GenBank/DDBJ whole genome shotgun (WGS) entry which is preliminary data.</text>
</comment>
<feature type="binding site" evidence="12 14">
    <location>
        <begin position="344"/>
        <end position="347"/>
    </location>
    <ligand>
        <name>ATP</name>
        <dbReference type="ChEBI" id="CHEBI:30616"/>
    </ligand>
</feature>
<evidence type="ECO:0000256" key="7">
    <source>
        <dbReference type="ARBA" id="ARBA00022840"/>
    </source>
</evidence>
<feature type="binding site" evidence="13">
    <location>
        <position position="249"/>
    </location>
    <ligand>
        <name>L-serine</name>
        <dbReference type="ChEBI" id="CHEBI:33384"/>
    </ligand>
</feature>
<dbReference type="InterPro" id="IPR006195">
    <property type="entry name" value="aa-tRNA-synth_II"/>
</dbReference>
<dbReference type="UniPathway" id="UPA00906">
    <property type="reaction ID" value="UER00895"/>
</dbReference>
<dbReference type="AlphaFoldDB" id="A0A1G2R5S1"/>
<feature type="binding site" evidence="12 13">
    <location>
        <position position="272"/>
    </location>
    <ligand>
        <name>L-serine</name>
        <dbReference type="ChEBI" id="CHEBI:33384"/>
    </ligand>
</feature>
<organism evidence="16 17">
    <name type="scientific">Candidatus Wildermuthbacteria bacterium RIFCSPHIGHO2_02_FULL_45_25</name>
    <dbReference type="NCBI Taxonomy" id="1802450"/>
    <lineage>
        <taxon>Bacteria</taxon>
        <taxon>Candidatus Wildermuthiibacteriota</taxon>
    </lineage>
</organism>
<dbReference type="InterPro" id="IPR010978">
    <property type="entry name" value="tRNA-bd_arm"/>
</dbReference>
<keyword evidence="9 12" id="KW-0030">Aminoacyl-tRNA synthetase</keyword>
<evidence type="ECO:0000256" key="14">
    <source>
        <dbReference type="PIRSR" id="PIRSR001529-2"/>
    </source>
</evidence>
<comment type="subcellular location">
    <subcellularLocation>
        <location evidence="1 12">Cytoplasm</location>
    </subcellularLocation>
</comment>
<evidence type="ECO:0000256" key="6">
    <source>
        <dbReference type="ARBA" id="ARBA00022741"/>
    </source>
</evidence>
<dbReference type="GO" id="GO:0016260">
    <property type="term" value="P:selenocysteine biosynthetic process"/>
    <property type="evidence" value="ECO:0007669"/>
    <property type="project" value="UniProtKB-UniRule"/>
</dbReference>
<dbReference type="Pfam" id="PF00587">
    <property type="entry name" value="tRNA-synt_2b"/>
    <property type="match status" value="1"/>
</dbReference>
<dbReference type="Pfam" id="PF02403">
    <property type="entry name" value="Seryl_tRNA_N"/>
    <property type="match status" value="1"/>
</dbReference>
<evidence type="ECO:0000256" key="8">
    <source>
        <dbReference type="ARBA" id="ARBA00022917"/>
    </source>
</evidence>
<evidence type="ECO:0000256" key="10">
    <source>
        <dbReference type="ARBA" id="ARBA00047929"/>
    </source>
</evidence>
<evidence type="ECO:0000256" key="11">
    <source>
        <dbReference type="ARBA" id="ARBA00048823"/>
    </source>
</evidence>
<keyword evidence="7 12" id="KW-0067">ATP-binding</keyword>
<dbReference type="SUPFAM" id="SSF55681">
    <property type="entry name" value="Class II aaRS and biotin synthetases"/>
    <property type="match status" value="1"/>
</dbReference>
<keyword evidence="8 12" id="KW-0648">Protein biosynthesis</keyword>
<sequence length="418" mass="47727">MLDIKFIRENPEKVKVGCKKKNAVCDVDGVLALDEKRKEAMTKIETLRSEQNKLGKADIEKAKELKNQIKELYPAFKDIDERLNVLLLQFPNMPFDEVPVGKDESANVLLRKVGEIPQFDFEPKDHIEIGEQLDIIDVERGGKVAGSRFGYLKGPAALMEFALVNFIMKRGVEAGFTPIVPPVFVKKEMMSAMGYIDTSQDLAERYFFEKENLFLVGTAEQSVGPMHANEVFAESDLPRRYIAFSTCFREEAGSYGKDTKGILRVHQFDKVELFSYTTPEKSKEEHRFLIDFEEQLWRALRIPYRVMQLSTGDMSRPSASTVDIEAWLAGQPAEEGKGKGRYREVSSASNVTDFQARRLNIRFRNKENKMEFVHMLNATGFPIGRTIIAILENYQQKDGSVRIPEVLQEYMPMKKIPA</sequence>
<evidence type="ECO:0000256" key="12">
    <source>
        <dbReference type="HAMAP-Rule" id="MF_00176"/>
    </source>
</evidence>
<dbReference type="PANTHER" id="PTHR43697:SF1">
    <property type="entry name" value="SERINE--TRNA LIGASE"/>
    <property type="match status" value="1"/>
</dbReference>
<dbReference type="InterPro" id="IPR045864">
    <property type="entry name" value="aa-tRNA-synth_II/BPL/LPL"/>
</dbReference>
<keyword evidence="5 12" id="KW-0436">Ligase</keyword>
<accession>A0A1G2R5S1</accession>
<dbReference type="CDD" id="cd00770">
    <property type="entry name" value="SerRS_core"/>
    <property type="match status" value="1"/>
</dbReference>
<feature type="domain" description="Aminoacyl-transfer RNA synthetases class-II family profile" evidence="15">
    <location>
        <begin position="125"/>
        <end position="404"/>
    </location>
</feature>
<evidence type="ECO:0000313" key="16">
    <source>
        <dbReference type="EMBL" id="OHA67739.1"/>
    </source>
</evidence>
<feature type="binding site" evidence="12">
    <location>
        <position position="265"/>
    </location>
    <ligand>
        <name>ATP</name>
        <dbReference type="ChEBI" id="CHEBI:30616"/>
    </ligand>
</feature>
<keyword evidence="6 12" id="KW-0547">Nucleotide-binding</keyword>
<dbReference type="Proteomes" id="UP000178092">
    <property type="component" value="Unassembled WGS sequence"/>
</dbReference>
<comment type="subunit">
    <text evidence="12">Homodimer. The tRNA molecule binds across the dimer.</text>
</comment>